<dbReference type="RefSeq" id="WP_344902120.1">
    <property type="nucleotide sequence ID" value="NZ_BAAAYO010000001.1"/>
</dbReference>
<dbReference type="Gene3D" id="3.40.630.30">
    <property type="match status" value="1"/>
</dbReference>
<dbReference type="InterPro" id="IPR008125">
    <property type="entry name" value="Streptothricin_AcTrfase"/>
</dbReference>
<evidence type="ECO:0000313" key="5">
    <source>
        <dbReference type="EMBL" id="MFB9753181.1"/>
    </source>
</evidence>
<keyword evidence="1 5" id="KW-0808">Transferase</keyword>
<dbReference type="Pfam" id="PF00583">
    <property type="entry name" value="Acetyltransf_1"/>
    <property type="match status" value="1"/>
</dbReference>
<dbReference type="InterPro" id="IPR050832">
    <property type="entry name" value="Bact_Acetyltransf"/>
</dbReference>
<evidence type="ECO:0000313" key="6">
    <source>
        <dbReference type="Proteomes" id="UP001589619"/>
    </source>
</evidence>
<feature type="region of interest" description="Disordered" evidence="3">
    <location>
        <begin position="47"/>
        <end position="71"/>
    </location>
</feature>
<feature type="domain" description="N-acetyltransferase" evidence="4">
    <location>
        <begin position="31"/>
        <end position="187"/>
    </location>
</feature>
<dbReference type="EMBL" id="JBHMAG010000012">
    <property type="protein sequence ID" value="MFB9753181.1"/>
    <property type="molecule type" value="Genomic_DNA"/>
</dbReference>
<sequence length="189" mass="21525">MDIQIRACSAVDWDAAARIDDRFIVDSVLVLTLEEGRIGYTVRQTDRREKSYPHEPFSGDADVADEEGSGGLADADRTAYVAWAGERPVGRIMLKRSWNGYACVEDIAVDRKYRRYGIGRRLIEQAKQWAGAGGMPGIMLETQNNNVEACRFYESCGFVIGGFDRHLYRGFPDLRDEVAIFWYWLPDRE</sequence>
<accession>A0ABV5VY07</accession>
<evidence type="ECO:0000259" key="4">
    <source>
        <dbReference type="PROSITE" id="PS51186"/>
    </source>
</evidence>
<reference evidence="5 6" key="1">
    <citation type="submission" date="2024-09" db="EMBL/GenBank/DDBJ databases">
        <authorList>
            <person name="Sun Q."/>
            <person name="Mori K."/>
        </authorList>
    </citation>
    <scope>NUCLEOTIDE SEQUENCE [LARGE SCALE GENOMIC DNA]</scope>
    <source>
        <strain evidence="5 6">JCM 12520</strain>
    </source>
</reference>
<dbReference type="EC" id="2.3.1.-" evidence="5"/>
<comment type="caution">
    <text evidence="5">The sequence shown here is derived from an EMBL/GenBank/DDBJ whole genome shotgun (WGS) entry which is preliminary data.</text>
</comment>
<evidence type="ECO:0000256" key="1">
    <source>
        <dbReference type="ARBA" id="ARBA00022679"/>
    </source>
</evidence>
<keyword evidence="6" id="KW-1185">Reference proteome</keyword>
<dbReference type="Proteomes" id="UP001589619">
    <property type="component" value="Unassembled WGS sequence"/>
</dbReference>
<dbReference type="InterPro" id="IPR000182">
    <property type="entry name" value="GNAT_dom"/>
</dbReference>
<protein>
    <submittedName>
        <fullName evidence="5">GNAT family N-acetyltransferase</fullName>
        <ecNumber evidence="5">2.3.1.-</ecNumber>
    </submittedName>
</protein>
<evidence type="ECO:0000256" key="2">
    <source>
        <dbReference type="ARBA" id="ARBA00023315"/>
    </source>
</evidence>
<name>A0ABV5VY07_9BACL</name>
<organism evidence="5 6">
    <name type="scientific">Paenibacillus hodogayensis</name>
    <dbReference type="NCBI Taxonomy" id="279208"/>
    <lineage>
        <taxon>Bacteria</taxon>
        <taxon>Bacillati</taxon>
        <taxon>Bacillota</taxon>
        <taxon>Bacilli</taxon>
        <taxon>Bacillales</taxon>
        <taxon>Paenibacillaceae</taxon>
        <taxon>Paenibacillus</taxon>
    </lineage>
</organism>
<proteinExistence type="predicted"/>
<dbReference type="PROSITE" id="PS51186">
    <property type="entry name" value="GNAT"/>
    <property type="match status" value="1"/>
</dbReference>
<gene>
    <name evidence="5" type="ORF">ACFFNY_16565</name>
</gene>
<dbReference type="GO" id="GO:0016746">
    <property type="term" value="F:acyltransferase activity"/>
    <property type="evidence" value="ECO:0007669"/>
    <property type="project" value="UniProtKB-KW"/>
</dbReference>
<evidence type="ECO:0000256" key="3">
    <source>
        <dbReference type="SAM" id="MobiDB-lite"/>
    </source>
</evidence>
<dbReference type="PRINTS" id="PR01754">
    <property type="entry name" value="SACTRNSFRASE"/>
</dbReference>
<dbReference type="PANTHER" id="PTHR43877">
    <property type="entry name" value="AMINOALKYLPHOSPHONATE N-ACETYLTRANSFERASE-RELATED-RELATED"/>
    <property type="match status" value="1"/>
</dbReference>
<dbReference type="SUPFAM" id="SSF55729">
    <property type="entry name" value="Acyl-CoA N-acyltransferases (Nat)"/>
    <property type="match status" value="1"/>
</dbReference>
<dbReference type="CDD" id="cd04301">
    <property type="entry name" value="NAT_SF"/>
    <property type="match status" value="1"/>
</dbReference>
<dbReference type="InterPro" id="IPR016181">
    <property type="entry name" value="Acyl_CoA_acyltransferase"/>
</dbReference>
<keyword evidence="2 5" id="KW-0012">Acyltransferase</keyword>